<gene>
    <name evidence="1" type="ORF">PLXY2_LOCUS13897</name>
</gene>
<evidence type="ECO:0000313" key="1">
    <source>
        <dbReference type="EMBL" id="CAG9135655.1"/>
    </source>
</evidence>
<comment type="caution">
    <text evidence="1">The sequence shown here is derived from an EMBL/GenBank/DDBJ whole genome shotgun (WGS) entry which is preliminary data.</text>
</comment>
<sequence>MQEFFNTNLTYTNILLADSVDRQTNVGFVFTRPVGRAPTTTPRARDPRRGAQPMPAVYRPSLPPALFISVVRARSLRVHVCVNRPRNVHCVLRTVLFYHFSKRTCSVLISDQLTVLLNTVCDIGFRANYGYSCVRLRNDTTTASGEHRRRDAGVGGGGVMRARLPAGAAPALLLALLAGLAAAAQDSRLTGTSGSLGDEP</sequence>
<accession>A0A8S4G3F6</accession>
<protein>
    <submittedName>
        <fullName evidence="1">(diamondback moth) hypothetical protein</fullName>
    </submittedName>
</protein>
<evidence type="ECO:0000313" key="2">
    <source>
        <dbReference type="Proteomes" id="UP000653454"/>
    </source>
</evidence>
<keyword evidence="2" id="KW-1185">Reference proteome</keyword>
<organism evidence="1 2">
    <name type="scientific">Plutella xylostella</name>
    <name type="common">Diamondback moth</name>
    <name type="synonym">Plutella maculipennis</name>
    <dbReference type="NCBI Taxonomy" id="51655"/>
    <lineage>
        <taxon>Eukaryota</taxon>
        <taxon>Metazoa</taxon>
        <taxon>Ecdysozoa</taxon>
        <taxon>Arthropoda</taxon>
        <taxon>Hexapoda</taxon>
        <taxon>Insecta</taxon>
        <taxon>Pterygota</taxon>
        <taxon>Neoptera</taxon>
        <taxon>Endopterygota</taxon>
        <taxon>Lepidoptera</taxon>
        <taxon>Glossata</taxon>
        <taxon>Ditrysia</taxon>
        <taxon>Yponomeutoidea</taxon>
        <taxon>Plutellidae</taxon>
        <taxon>Plutella</taxon>
    </lineage>
</organism>
<dbReference type="Proteomes" id="UP000653454">
    <property type="component" value="Unassembled WGS sequence"/>
</dbReference>
<name>A0A8S4G3F6_PLUXY</name>
<proteinExistence type="predicted"/>
<dbReference type="AlphaFoldDB" id="A0A8S4G3F6"/>
<reference evidence="1" key="1">
    <citation type="submission" date="2020-11" db="EMBL/GenBank/DDBJ databases">
        <authorList>
            <person name="Whiteford S."/>
        </authorList>
    </citation>
    <scope>NUCLEOTIDE SEQUENCE</scope>
</reference>
<dbReference type="EMBL" id="CAJHNJ030000109">
    <property type="protein sequence ID" value="CAG9135655.1"/>
    <property type="molecule type" value="Genomic_DNA"/>
</dbReference>